<evidence type="ECO:0000313" key="1">
    <source>
        <dbReference type="EMBL" id="KAH1097021.1"/>
    </source>
</evidence>
<dbReference type="PANTHER" id="PTHR32108">
    <property type="entry name" value="DNA-DIRECTED RNA POLYMERASE SUBUNIT ALPHA"/>
    <property type="match status" value="1"/>
</dbReference>
<sequence length="96" mass="11261">MNIAEVKTPLREVWKKIVEEGLIVSDSEERSEEMRNYCEFHNRVRSTDINDMSDAATDPKSPFEQDMCLERSQDFEDDRGCSLCPDLLRMVKQDEK</sequence>
<gene>
    <name evidence="1" type="ORF">J1N35_013942</name>
</gene>
<proteinExistence type="predicted"/>
<dbReference type="AlphaFoldDB" id="A0A9D3VVP1"/>
<protein>
    <submittedName>
        <fullName evidence="1">Uncharacterized protein</fullName>
    </submittedName>
</protein>
<keyword evidence="2" id="KW-1185">Reference proteome</keyword>
<reference evidence="1 2" key="1">
    <citation type="journal article" date="2021" name="Plant Biotechnol. J.">
        <title>Multi-omics assisted identification of the key and species-specific regulatory components of drought-tolerant mechanisms in Gossypium stocksii.</title>
        <authorList>
            <person name="Yu D."/>
            <person name="Ke L."/>
            <person name="Zhang D."/>
            <person name="Wu Y."/>
            <person name="Sun Y."/>
            <person name="Mei J."/>
            <person name="Sun J."/>
            <person name="Sun Y."/>
        </authorList>
    </citation>
    <scope>NUCLEOTIDE SEQUENCE [LARGE SCALE GENOMIC DNA]</scope>
    <source>
        <strain evidence="2">cv. E1</strain>
        <tissue evidence="1">Leaf</tissue>
    </source>
</reference>
<organism evidence="1 2">
    <name type="scientific">Gossypium stocksii</name>
    <dbReference type="NCBI Taxonomy" id="47602"/>
    <lineage>
        <taxon>Eukaryota</taxon>
        <taxon>Viridiplantae</taxon>
        <taxon>Streptophyta</taxon>
        <taxon>Embryophyta</taxon>
        <taxon>Tracheophyta</taxon>
        <taxon>Spermatophyta</taxon>
        <taxon>Magnoliopsida</taxon>
        <taxon>eudicotyledons</taxon>
        <taxon>Gunneridae</taxon>
        <taxon>Pentapetalae</taxon>
        <taxon>rosids</taxon>
        <taxon>malvids</taxon>
        <taxon>Malvales</taxon>
        <taxon>Malvaceae</taxon>
        <taxon>Malvoideae</taxon>
        <taxon>Gossypium</taxon>
    </lineage>
</organism>
<dbReference type="EMBL" id="JAIQCV010000005">
    <property type="protein sequence ID" value="KAH1097021.1"/>
    <property type="molecule type" value="Genomic_DNA"/>
</dbReference>
<dbReference type="PANTHER" id="PTHR32108:SF5">
    <property type="entry name" value="DYNACTIN SUBUNIT 1-LIKE"/>
    <property type="match status" value="1"/>
</dbReference>
<comment type="caution">
    <text evidence="1">The sequence shown here is derived from an EMBL/GenBank/DDBJ whole genome shotgun (WGS) entry which is preliminary data.</text>
</comment>
<dbReference type="Proteomes" id="UP000828251">
    <property type="component" value="Unassembled WGS sequence"/>
</dbReference>
<dbReference type="OrthoDB" id="10493889at2759"/>
<accession>A0A9D3VVP1</accession>
<name>A0A9D3VVP1_9ROSI</name>
<evidence type="ECO:0000313" key="2">
    <source>
        <dbReference type="Proteomes" id="UP000828251"/>
    </source>
</evidence>